<proteinExistence type="predicted"/>
<protein>
    <submittedName>
        <fullName evidence="2">Uncharacterized protein</fullName>
    </submittedName>
</protein>
<accession>A0AAW4Z1N6</accession>
<sequence length="69" mass="8098">MDTRESKTAQEEYEHLKEVRMPEDFENLEPDEEQPEAKRPAKGWHWLVLGVAIATGLFLVYRLVSALWL</sequence>
<keyword evidence="1" id="KW-0812">Transmembrane</keyword>
<organism evidence="2 3">
    <name type="scientific">Billgrantia desiderata</name>
    <dbReference type="NCBI Taxonomy" id="52021"/>
    <lineage>
        <taxon>Bacteria</taxon>
        <taxon>Pseudomonadati</taxon>
        <taxon>Pseudomonadota</taxon>
        <taxon>Gammaproteobacteria</taxon>
        <taxon>Oceanospirillales</taxon>
        <taxon>Halomonadaceae</taxon>
        <taxon>Billgrantia</taxon>
    </lineage>
</organism>
<keyword evidence="1" id="KW-1133">Transmembrane helix</keyword>
<dbReference type="RefSeq" id="WP_191223510.1">
    <property type="nucleotide sequence ID" value="NZ_JAAQTN010000011.1"/>
</dbReference>
<dbReference type="AlphaFoldDB" id="A0AAW4Z1N6"/>
<reference evidence="2" key="1">
    <citation type="submission" date="2020-05" db="EMBL/GenBank/DDBJ databases">
        <authorList>
            <person name="Wang L."/>
            <person name="Shao Z."/>
        </authorList>
    </citation>
    <scope>NUCLEOTIDE SEQUENCE</scope>
    <source>
        <strain evidence="2">MCCC 1A05776</strain>
    </source>
</reference>
<evidence type="ECO:0000256" key="1">
    <source>
        <dbReference type="SAM" id="Phobius"/>
    </source>
</evidence>
<gene>
    <name evidence="2" type="ORF">HOP61_19585</name>
</gene>
<evidence type="ECO:0000313" key="3">
    <source>
        <dbReference type="Proteomes" id="UP001320178"/>
    </source>
</evidence>
<dbReference type="EMBL" id="JABFTS010000011">
    <property type="protein sequence ID" value="MCE8053500.1"/>
    <property type="molecule type" value="Genomic_DNA"/>
</dbReference>
<name>A0AAW4Z1N6_9GAMM</name>
<keyword evidence="1" id="KW-0472">Membrane</keyword>
<comment type="caution">
    <text evidence="2">The sequence shown here is derived from an EMBL/GenBank/DDBJ whole genome shotgun (WGS) entry which is preliminary data.</text>
</comment>
<feature type="transmembrane region" description="Helical" evidence="1">
    <location>
        <begin position="44"/>
        <end position="64"/>
    </location>
</feature>
<dbReference type="Proteomes" id="UP001320178">
    <property type="component" value="Unassembled WGS sequence"/>
</dbReference>
<reference evidence="2" key="2">
    <citation type="journal article" date="2021" name="Front. Microbiol.">
        <title>Aerobic Denitrification and Heterotrophic Sulfur Oxidation in the Genus Halomonas Revealed by Six Novel Species Characterizations and Genome-Based Analysis.</title>
        <authorList>
            <person name="Wang L."/>
            <person name="Shao Z."/>
        </authorList>
    </citation>
    <scope>NUCLEOTIDE SEQUENCE</scope>
    <source>
        <strain evidence="2">MCCC 1A05776</strain>
    </source>
</reference>
<evidence type="ECO:0000313" key="2">
    <source>
        <dbReference type="EMBL" id="MCE8053500.1"/>
    </source>
</evidence>